<evidence type="ECO:0000313" key="12">
    <source>
        <dbReference type="Proteomes" id="UP000070188"/>
    </source>
</evidence>
<comment type="function">
    <text evidence="1 7">Catalyzes the insertion of molybdate into adenylated molybdopterin with the concomitant release of AMP.</text>
</comment>
<dbReference type="Proteomes" id="UP000070598">
    <property type="component" value="Unassembled WGS sequence"/>
</dbReference>
<comment type="similarity">
    <text evidence="3 7">Belongs to the MoeA family.</text>
</comment>
<dbReference type="PATRIC" id="fig|1469144.10.peg.945"/>
<dbReference type="SUPFAM" id="SSF63882">
    <property type="entry name" value="MoeA N-terminal region -like"/>
    <property type="match status" value="1"/>
</dbReference>
<dbReference type="UniPathway" id="UPA00344"/>
<feature type="domain" description="MoaB/Mog" evidence="8">
    <location>
        <begin position="169"/>
        <end position="307"/>
    </location>
</feature>
<accession>A0A132MMW5</accession>
<evidence type="ECO:0000313" key="13">
    <source>
        <dbReference type="Proteomes" id="UP000070598"/>
    </source>
</evidence>
<evidence type="ECO:0000256" key="7">
    <source>
        <dbReference type="RuleBase" id="RU365090"/>
    </source>
</evidence>
<evidence type="ECO:0000256" key="2">
    <source>
        <dbReference type="ARBA" id="ARBA00005046"/>
    </source>
</evidence>
<dbReference type="GO" id="GO:0005829">
    <property type="term" value="C:cytosol"/>
    <property type="evidence" value="ECO:0007669"/>
    <property type="project" value="TreeGrafter"/>
</dbReference>
<evidence type="ECO:0000256" key="4">
    <source>
        <dbReference type="ARBA" id="ARBA00022505"/>
    </source>
</evidence>
<reference evidence="12" key="3">
    <citation type="submission" date="2015-04" db="EMBL/GenBank/DDBJ databases">
        <title>Physiological reanalysis, assessment of diazotrophy, and genome sequences of multiple isolates of Streptomyces thermoautotrophicus.</title>
        <authorList>
            <person name="MacKellar D.C."/>
            <person name="Lieber L."/>
            <person name="Norman J."/>
            <person name="Bolger A."/>
            <person name="Tobin C."/>
            <person name="Murray J.W."/>
            <person name="Chang R."/>
            <person name="Ford T."/>
            <person name="Nguyen P.Q."/>
            <person name="Woodward J."/>
            <person name="Permingeat H."/>
            <person name="Joshi N.S."/>
            <person name="Silver P.A."/>
            <person name="Usadel B."/>
            <person name="Rutherford A.W."/>
            <person name="Friesen M."/>
            <person name="Prell J."/>
        </authorList>
    </citation>
    <scope>NUCLEOTIDE SEQUENCE [LARGE SCALE GENOMIC DNA]</scope>
    <source>
        <strain evidence="12">H1</strain>
    </source>
</reference>
<dbReference type="InterPro" id="IPR038987">
    <property type="entry name" value="MoeA-like"/>
</dbReference>
<dbReference type="Gene3D" id="2.40.340.10">
    <property type="entry name" value="MoeA, C-terminal, domain IV"/>
    <property type="match status" value="1"/>
</dbReference>
<evidence type="ECO:0000256" key="6">
    <source>
        <dbReference type="ARBA" id="ARBA00047317"/>
    </source>
</evidence>
<dbReference type="AlphaFoldDB" id="A0A132MMW5"/>
<name>A0A132MMW5_9ACTN</name>
<dbReference type="EMBL" id="LAXD01000001">
    <property type="protein sequence ID" value="KWW99196.1"/>
    <property type="molecule type" value="Genomic_DNA"/>
</dbReference>
<keyword evidence="7" id="KW-0460">Magnesium</keyword>
<comment type="catalytic activity">
    <reaction evidence="6">
        <text>adenylyl-molybdopterin + molybdate = Mo-molybdopterin + AMP + H(+)</text>
        <dbReference type="Rhea" id="RHEA:35047"/>
        <dbReference type="ChEBI" id="CHEBI:15378"/>
        <dbReference type="ChEBI" id="CHEBI:36264"/>
        <dbReference type="ChEBI" id="CHEBI:62727"/>
        <dbReference type="ChEBI" id="CHEBI:71302"/>
        <dbReference type="ChEBI" id="CHEBI:456215"/>
        <dbReference type="EC" id="2.10.1.1"/>
    </reaction>
</comment>
<dbReference type="Gene3D" id="3.40.980.10">
    <property type="entry name" value="MoaB/Mog-like domain"/>
    <property type="match status" value="1"/>
</dbReference>
<reference evidence="9" key="4">
    <citation type="submission" date="2015-04" db="EMBL/GenBank/DDBJ databases">
        <title>Physiological reanalysis, assessment of diazotrophy, and genome sequences of multiple isolates of Streptomyces thermoautotrophicus.</title>
        <authorList>
            <person name="MacKellar D.C."/>
            <person name="Lieber L."/>
            <person name="Norman J."/>
            <person name="Bolger A."/>
            <person name="Tobin C."/>
            <person name="Murray J.W."/>
            <person name="Woodward J."/>
            <person name="Friesen M."/>
            <person name="Prell J."/>
        </authorList>
    </citation>
    <scope>NUCLEOTIDE SEQUENCE [LARGE SCALE GENOMIC DNA]</scope>
    <source>
        <strain evidence="9">H1</strain>
    </source>
</reference>
<gene>
    <name evidence="9" type="ORF">LI90_830</name>
    <name evidence="10" type="ORF">TH66_04520</name>
    <name evidence="11" type="ORF">TR74_08410</name>
</gene>
<dbReference type="EMBL" id="JYIK01000763">
    <property type="protein sequence ID" value="KWX09633.1"/>
    <property type="molecule type" value="Genomic_DNA"/>
</dbReference>
<dbReference type="CDD" id="cd00887">
    <property type="entry name" value="MoeA"/>
    <property type="match status" value="1"/>
</dbReference>
<reference evidence="10 14" key="2">
    <citation type="submission" date="2015-02" db="EMBL/GenBank/DDBJ databases">
        <title>Physiological reanalysis, assessment of diazotrophy, and genome sequences of multiple isolates of Streptomyces thermoautotrophicus.</title>
        <authorList>
            <person name="MacKellar D.C."/>
            <person name="Lieber L."/>
            <person name="Norman J."/>
            <person name="Bolger A."/>
            <person name="Tobin C."/>
            <person name="Murray J.W."/>
            <person name="Prell J."/>
        </authorList>
    </citation>
    <scope>NUCLEOTIDE SEQUENCE [LARGE SCALE GENOMIC DNA]</scope>
    <source>
        <strain evidence="10 14">UBT1</strain>
    </source>
</reference>
<evidence type="ECO:0000259" key="8">
    <source>
        <dbReference type="SMART" id="SM00852"/>
    </source>
</evidence>
<evidence type="ECO:0000313" key="11">
    <source>
        <dbReference type="EMBL" id="KWX09633.1"/>
    </source>
</evidence>
<dbReference type="InterPro" id="IPR036135">
    <property type="entry name" value="MoeA_linker/N_sf"/>
</dbReference>
<proteinExistence type="inferred from homology"/>
<dbReference type="Gene3D" id="2.170.190.11">
    <property type="entry name" value="Molybdopterin biosynthesis moea protein, domain 3"/>
    <property type="match status" value="1"/>
</dbReference>
<dbReference type="Proteomes" id="UP000070188">
    <property type="component" value="Unassembled WGS sequence"/>
</dbReference>
<evidence type="ECO:0000256" key="3">
    <source>
        <dbReference type="ARBA" id="ARBA00010763"/>
    </source>
</evidence>
<dbReference type="PANTHER" id="PTHR10192:SF5">
    <property type="entry name" value="GEPHYRIN"/>
    <property type="match status" value="1"/>
</dbReference>
<organism evidence="9 12">
    <name type="scientific">Carbonactinospora thermoautotrophica</name>
    <dbReference type="NCBI Taxonomy" id="1469144"/>
    <lineage>
        <taxon>Bacteria</taxon>
        <taxon>Bacillati</taxon>
        <taxon>Actinomycetota</taxon>
        <taxon>Actinomycetes</taxon>
        <taxon>Kitasatosporales</taxon>
        <taxon>Carbonactinosporaceae</taxon>
        <taxon>Carbonactinospora</taxon>
    </lineage>
</organism>
<dbReference type="RefSeq" id="WP_066884328.1">
    <property type="nucleotide sequence ID" value="NZ_JYIJ01000013.1"/>
</dbReference>
<evidence type="ECO:0000256" key="1">
    <source>
        <dbReference type="ARBA" id="ARBA00002901"/>
    </source>
</evidence>
<evidence type="ECO:0000313" key="10">
    <source>
        <dbReference type="EMBL" id="KWX05026.1"/>
    </source>
</evidence>
<dbReference type="Gene3D" id="3.90.105.10">
    <property type="entry name" value="Molybdopterin biosynthesis moea protein, domain 2"/>
    <property type="match status" value="1"/>
</dbReference>
<dbReference type="GO" id="GO:0046872">
    <property type="term" value="F:metal ion binding"/>
    <property type="evidence" value="ECO:0007669"/>
    <property type="project" value="UniProtKB-UniRule"/>
</dbReference>
<comment type="pathway">
    <text evidence="2 7">Cofactor biosynthesis; molybdopterin biosynthesis.</text>
</comment>
<protein>
    <recommendedName>
        <fullName evidence="7">Molybdopterin molybdenumtransferase</fullName>
        <ecNumber evidence="7">2.10.1.1</ecNumber>
    </recommendedName>
</protein>
<dbReference type="InterPro" id="IPR005110">
    <property type="entry name" value="MoeA_linker/N"/>
</dbReference>
<dbReference type="InterPro" id="IPR005111">
    <property type="entry name" value="MoeA_C_domain_IV"/>
</dbReference>
<dbReference type="Proteomes" id="UP000070659">
    <property type="component" value="Unassembled WGS sequence"/>
</dbReference>
<dbReference type="SMART" id="SM00852">
    <property type="entry name" value="MoCF_biosynth"/>
    <property type="match status" value="1"/>
</dbReference>
<dbReference type="Pfam" id="PF00994">
    <property type="entry name" value="MoCF_biosynth"/>
    <property type="match status" value="1"/>
</dbReference>
<dbReference type="PANTHER" id="PTHR10192">
    <property type="entry name" value="MOLYBDOPTERIN BIOSYNTHESIS PROTEIN"/>
    <property type="match status" value="1"/>
</dbReference>
<dbReference type="EC" id="2.10.1.1" evidence="7"/>
<dbReference type="STRING" id="1469144.LI90_830"/>
<dbReference type="SUPFAM" id="SSF53218">
    <property type="entry name" value="Molybdenum cofactor biosynthesis proteins"/>
    <property type="match status" value="1"/>
</dbReference>
<keyword evidence="12" id="KW-1185">Reference proteome</keyword>
<keyword evidence="7" id="KW-0479">Metal-binding</keyword>
<dbReference type="InterPro" id="IPR036425">
    <property type="entry name" value="MoaB/Mog-like_dom_sf"/>
</dbReference>
<dbReference type="GO" id="GO:0006777">
    <property type="term" value="P:Mo-molybdopterin cofactor biosynthetic process"/>
    <property type="evidence" value="ECO:0007669"/>
    <property type="project" value="UniProtKB-UniRule"/>
</dbReference>
<dbReference type="OrthoDB" id="3196725at2"/>
<keyword evidence="5 7" id="KW-0501">Molybdenum cofactor biosynthesis</keyword>
<dbReference type="SUPFAM" id="SSF63867">
    <property type="entry name" value="MoeA C-terminal domain-like"/>
    <property type="match status" value="1"/>
</dbReference>
<comment type="cofactor">
    <cofactor evidence="7">
        <name>Mg(2+)</name>
        <dbReference type="ChEBI" id="CHEBI:18420"/>
    </cofactor>
</comment>
<dbReference type="EMBL" id="JYIJ01000013">
    <property type="protein sequence ID" value="KWX05026.1"/>
    <property type="molecule type" value="Genomic_DNA"/>
</dbReference>
<dbReference type="GO" id="GO:0061599">
    <property type="term" value="F:molybdopterin molybdotransferase activity"/>
    <property type="evidence" value="ECO:0007669"/>
    <property type="project" value="UniProtKB-UniRule"/>
</dbReference>
<reference evidence="13" key="1">
    <citation type="submission" date="2015-02" db="EMBL/GenBank/DDBJ databases">
        <title>Physiological reanalysis, assessment of diazotrophy, and genome sequences of multiple isolates of Streptomyces thermoautotrophicus.</title>
        <authorList>
            <person name="MacKellar D.C."/>
            <person name="Lieber L."/>
            <person name="Norman J."/>
            <person name="Bolger A."/>
            <person name="Tobin C."/>
            <person name="Murray J.W."/>
            <person name="Friesen M."/>
            <person name="Prell J."/>
        </authorList>
    </citation>
    <scope>NUCLEOTIDE SEQUENCE [LARGE SCALE GENOMIC DNA]</scope>
    <source>
        <strain evidence="13">UBT1</strain>
    </source>
</reference>
<comment type="caution">
    <text evidence="9">The sequence shown here is derived from an EMBL/GenBank/DDBJ whole genome shotgun (WGS) entry which is preliminary data.</text>
</comment>
<dbReference type="InterPro" id="IPR036688">
    <property type="entry name" value="MoeA_C_domain_IV_sf"/>
</dbReference>
<dbReference type="Pfam" id="PF03454">
    <property type="entry name" value="MoeA_C"/>
    <property type="match status" value="1"/>
</dbReference>
<evidence type="ECO:0000313" key="14">
    <source>
        <dbReference type="Proteomes" id="UP000070659"/>
    </source>
</evidence>
<keyword evidence="7" id="KW-0808">Transferase</keyword>
<keyword evidence="4 7" id="KW-0500">Molybdenum</keyword>
<dbReference type="Pfam" id="PF03453">
    <property type="entry name" value="MoeA_N"/>
    <property type="match status" value="1"/>
</dbReference>
<evidence type="ECO:0000313" key="9">
    <source>
        <dbReference type="EMBL" id="KWW99196.1"/>
    </source>
</evidence>
<sequence>MTELPWPEARARAHQAAEPLPAIELPLREALGRVLAGDLVALADLPPFDAAAMDGYAVSGPGPWRVTQRIMAGGEPSAPLAKGQAAEVATGSPLAPGTECVLPYEDAERIDGLVYGELKPGLHVRRAGEDYRAGTVLVPAGSPVSPVVLGLAASAGYDRIRVRPRPTVAALVTGNELVDSGLPTGTRVRDAIGPMLPGLVSAFGGEMASVRQVSDNPAELRDALAESAEQAHVVVICGASSAGPADYLREVLAGLGGRPLISSVACRPGHPQSLSLLPDGVPVVGLPGNPFAALVAVMTLLEPLLARLTGQPLAVLPRCRFEGYVRFDPHRTRLVPVMLGSEVARPAGHTRPGLLWGAALADALAAIPPAWDGHSPVPLLRLPR</sequence>
<evidence type="ECO:0000256" key="5">
    <source>
        <dbReference type="ARBA" id="ARBA00023150"/>
    </source>
</evidence>
<dbReference type="InterPro" id="IPR001453">
    <property type="entry name" value="MoaB/Mog_dom"/>
</dbReference>